<evidence type="ECO:0000313" key="3">
    <source>
        <dbReference type="Proteomes" id="UP001519863"/>
    </source>
</evidence>
<dbReference type="Proteomes" id="UP001519863">
    <property type="component" value="Unassembled WGS sequence"/>
</dbReference>
<reference evidence="2 3" key="1">
    <citation type="journal article" date="2013" name="Antonie Van Leeuwenhoek">
        <title>Actinoplanes hulinensis sp. nov., a novel actinomycete isolated from soybean root (Glycine max (L.) Merr).</title>
        <authorList>
            <person name="Shen Y."/>
            <person name="Liu C."/>
            <person name="Wang X."/>
            <person name="Zhao J."/>
            <person name="Jia F."/>
            <person name="Zhang Y."/>
            <person name="Wang L."/>
            <person name="Yang D."/>
            <person name="Xiang W."/>
        </authorList>
    </citation>
    <scope>NUCLEOTIDE SEQUENCE [LARGE SCALE GENOMIC DNA]</scope>
    <source>
        <strain evidence="2 3">NEAU-M9</strain>
    </source>
</reference>
<proteinExistence type="predicted"/>
<protein>
    <submittedName>
        <fullName evidence="2">Uncharacterized protein</fullName>
    </submittedName>
</protein>
<organism evidence="2 3">
    <name type="scientific">Actinoplanes hulinensis</name>
    <dbReference type="NCBI Taxonomy" id="1144547"/>
    <lineage>
        <taxon>Bacteria</taxon>
        <taxon>Bacillati</taxon>
        <taxon>Actinomycetota</taxon>
        <taxon>Actinomycetes</taxon>
        <taxon>Micromonosporales</taxon>
        <taxon>Micromonosporaceae</taxon>
        <taxon>Actinoplanes</taxon>
    </lineage>
</organism>
<feature type="region of interest" description="Disordered" evidence="1">
    <location>
        <begin position="73"/>
        <end position="120"/>
    </location>
</feature>
<evidence type="ECO:0000313" key="2">
    <source>
        <dbReference type="EMBL" id="MBW6433671.1"/>
    </source>
</evidence>
<name>A0ABS7AZ45_9ACTN</name>
<comment type="caution">
    <text evidence="2">The sequence shown here is derived from an EMBL/GenBank/DDBJ whole genome shotgun (WGS) entry which is preliminary data.</text>
</comment>
<dbReference type="RefSeq" id="WP_220143181.1">
    <property type="nucleotide sequence ID" value="NZ_JAHXZI010000003.1"/>
</dbReference>
<evidence type="ECO:0000256" key="1">
    <source>
        <dbReference type="SAM" id="MobiDB-lite"/>
    </source>
</evidence>
<dbReference type="EMBL" id="JAHXZI010000003">
    <property type="protein sequence ID" value="MBW6433671.1"/>
    <property type="molecule type" value="Genomic_DNA"/>
</dbReference>
<sequence>MQRMISVQEFARRLTDLGPNTVTSHDIEDLADAAGVRIDPGRGIDAGQAQQILDLASPSAPVSAAAMVASPWPPPEDVRPAVAPVVFSSPGAVDAPSDPPARPRRSGQARSEQSRSRRSR</sequence>
<gene>
    <name evidence="2" type="ORF">KZ829_07935</name>
</gene>
<keyword evidence="3" id="KW-1185">Reference proteome</keyword>
<accession>A0ABS7AZ45</accession>